<keyword evidence="2" id="KW-1185">Reference proteome</keyword>
<protein>
    <submittedName>
        <fullName evidence="1">Uncharacterized protein</fullName>
    </submittedName>
</protein>
<gene>
    <name evidence="1" type="ORF">Harman_24140</name>
</gene>
<organism evidence="1 2">
    <name type="scientific">Haloarcula mannanilytica</name>
    <dbReference type="NCBI Taxonomy" id="2509225"/>
    <lineage>
        <taxon>Archaea</taxon>
        <taxon>Methanobacteriati</taxon>
        <taxon>Methanobacteriota</taxon>
        <taxon>Stenosarchaea group</taxon>
        <taxon>Halobacteria</taxon>
        <taxon>Halobacteriales</taxon>
        <taxon>Haloarculaceae</taxon>
        <taxon>Haloarcula</taxon>
    </lineage>
</organism>
<accession>A0A4C2EQN0</accession>
<evidence type="ECO:0000313" key="2">
    <source>
        <dbReference type="Proteomes" id="UP000304382"/>
    </source>
</evidence>
<dbReference type="EMBL" id="BIXZ01000004">
    <property type="protein sequence ID" value="GCF14479.1"/>
    <property type="molecule type" value="Genomic_DNA"/>
</dbReference>
<dbReference type="Proteomes" id="UP000304382">
    <property type="component" value="Unassembled WGS sequence"/>
</dbReference>
<sequence>MNRVVNSLNYLSTSSRVYVPIGERIHVYSQPVDDRMELHEKLTNLIGQCGIHGTIMYCLKST</sequence>
<comment type="caution">
    <text evidence="1">The sequence shown here is derived from an EMBL/GenBank/DDBJ whole genome shotgun (WGS) entry which is preliminary data.</text>
</comment>
<reference evidence="1 2" key="1">
    <citation type="submission" date="2019-02" db="EMBL/GenBank/DDBJ databases">
        <title>Haloarcula mannanilyticum sp. nov., a mannan degrading haloarchaeon isolated from commercial salt.</title>
        <authorList>
            <person name="Enomoto S."/>
            <person name="Shimane Y."/>
            <person name="Kamekura M."/>
            <person name="Ito T."/>
            <person name="Moriya O."/>
            <person name="Ihara K."/>
            <person name="Takahashi-Ando N."/>
            <person name="Fukushima Y."/>
            <person name="Yoshida Y."/>
            <person name="Usama R."/>
            <person name="Takai K."/>
            <person name="Minegishi H."/>
        </authorList>
    </citation>
    <scope>NUCLEOTIDE SEQUENCE [LARGE SCALE GENOMIC DNA]</scope>
    <source>
        <strain evidence="1 2">MD130-1</strain>
    </source>
</reference>
<name>A0A4C2EQN0_9EURY</name>
<dbReference type="AlphaFoldDB" id="A0A4C2EQN0"/>
<proteinExistence type="predicted"/>
<evidence type="ECO:0000313" key="1">
    <source>
        <dbReference type="EMBL" id="GCF14479.1"/>
    </source>
</evidence>